<evidence type="ECO:0000313" key="2">
    <source>
        <dbReference type="Proteomes" id="UP000295818"/>
    </source>
</evidence>
<keyword evidence="2" id="KW-1185">Reference proteome</keyword>
<dbReference type="InterPro" id="IPR011990">
    <property type="entry name" value="TPR-like_helical_dom_sf"/>
</dbReference>
<proteinExistence type="predicted"/>
<dbReference type="Gene3D" id="1.25.40.10">
    <property type="entry name" value="Tetratricopeptide repeat domain"/>
    <property type="match status" value="1"/>
</dbReference>
<reference evidence="1 2" key="1">
    <citation type="journal article" date="2015" name="Stand. Genomic Sci.">
        <title>Genomic Encyclopedia of Bacterial and Archaeal Type Strains, Phase III: the genomes of soil and plant-associated and newly described type strains.</title>
        <authorList>
            <person name="Whitman W.B."/>
            <person name="Woyke T."/>
            <person name="Klenk H.P."/>
            <person name="Zhou Y."/>
            <person name="Lilburn T.G."/>
            <person name="Beck B.J."/>
            <person name="De Vos P."/>
            <person name="Vandamme P."/>
            <person name="Eisen J.A."/>
            <person name="Garrity G."/>
            <person name="Hugenholtz P."/>
            <person name="Kyrpides N.C."/>
        </authorList>
    </citation>
    <scope>NUCLEOTIDE SEQUENCE [LARGE SCALE GENOMIC DNA]</scope>
    <source>
        <strain evidence="1 2">VKM Ac-2538</strain>
    </source>
</reference>
<evidence type="ECO:0008006" key="3">
    <source>
        <dbReference type="Google" id="ProtNLM"/>
    </source>
</evidence>
<organism evidence="1 2">
    <name type="scientific">Kribbella orskensis</name>
    <dbReference type="NCBI Taxonomy" id="2512216"/>
    <lineage>
        <taxon>Bacteria</taxon>
        <taxon>Bacillati</taxon>
        <taxon>Actinomycetota</taxon>
        <taxon>Actinomycetes</taxon>
        <taxon>Propionibacteriales</taxon>
        <taxon>Kribbellaceae</taxon>
        <taxon>Kribbella</taxon>
    </lineage>
</organism>
<name>A0ABY2BHF6_9ACTN</name>
<comment type="caution">
    <text evidence="1">The sequence shown here is derived from an EMBL/GenBank/DDBJ whole genome shotgun (WGS) entry which is preliminary data.</text>
</comment>
<protein>
    <recommendedName>
        <fullName evidence="3">XRE family transcriptional regulator</fullName>
    </recommendedName>
</protein>
<evidence type="ECO:0000313" key="1">
    <source>
        <dbReference type="EMBL" id="TCO20791.1"/>
    </source>
</evidence>
<dbReference type="Proteomes" id="UP000295818">
    <property type="component" value="Unassembled WGS sequence"/>
</dbReference>
<accession>A0ABY2BHF6</accession>
<gene>
    <name evidence="1" type="ORF">EV644_1084</name>
</gene>
<dbReference type="EMBL" id="SLWM01000008">
    <property type="protein sequence ID" value="TCO20791.1"/>
    <property type="molecule type" value="Genomic_DNA"/>
</dbReference>
<sequence>MSRAELAEAVCTWLWETTDTQYDLDGHYIAKLERGAVRWPGAAYRSGLRFVLNVATDNEIGFAPPPGAAGQLDLDLSSCSTIGLEDDVVDAGDESVALLALAEESNVGDLTVEQLHADIRRIAQNYLKVPTKPLFLRCRAIRDRAFRLLAGRQPPSQTRDLYAAAGWALTLLGWMSVDLGRPDIAESHTRTAWACAEAAGNDELRAWVRATQHTAAFWQDDFTRAARYAEDGLQYAAGTSALFLASVAAVDLARCGRIDDARDALHNAKHTRIKPGLTELGGPFLCTPERAEGIWSDAHLALGEAQYTLDHADRGVALFEAAPHSLRNYGSERMVRLQQVKARLELGVLDGALEALGAVLATPTEYRVRPLIHRISEVAAITRTERYAEEPKARAMHEGIREFIRRPATTRGRLD</sequence>